<proteinExistence type="predicted"/>
<dbReference type="Pfam" id="PF13692">
    <property type="entry name" value="Glyco_trans_1_4"/>
    <property type="match status" value="1"/>
</dbReference>
<comment type="caution">
    <text evidence="1">The sequence shown here is derived from an EMBL/GenBank/DDBJ whole genome shotgun (WGS) entry which is preliminary data.</text>
</comment>
<reference evidence="1 2" key="1">
    <citation type="journal article" date="2014" name="PLoS Genet.">
        <title>Phylogenetically driven sequencing of extremely halophilic archaea reveals strategies for static and dynamic osmo-response.</title>
        <authorList>
            <person name="Becker E.A."/>
            <person name="Seitzer P.M."/>
            <person name="Tritt A."/>
            <person name="Larsen D."/>
            <person name="Krusor M."/>
            <person name="Yao A.I."/>
            <person name="Wu D."/>
            <person name="Madern D."/>
            <person name="Eisen J.A."/>
            <person name="Darling A.E."/>
            <person name="Facciotti M.T."/>
        </authorList>
    </citation>
    <scope>NUCLEOTIDE SEQUENCE [LARGE SCALE GENOMIC DNA]</scope>
    <source>
        <strain evidence="1 2">JCM 13891</strain>
    </source>
</reference>
<gene>
    <name evidence="1" type="ORF">C477_09119</name>
</gene>
<organism evidence="1 2">
    <name type="scientific">Haloterrigena salina JCM 13891</name>
    <dbReference type="NCBI Taxonomy" id="1227488"/>
    <lineage>
        <taxon>Archaea</taxon>
        <taxon>Methanobacteriati</taxon>
        <taxon>Methanobacteriota</taxon>
        <taxon>Stenosarchaea group</taxon>
        <taxon>Halobacteria</taxon>
        <taxon>Halobacteriales</taxon>
        <taxon>Natrialbaceae</taxon>
        <taxon>Haloterrigena</taxon>
    </lineage>
</organism>
<dbReference type="STRING" id="1227488.C477_09119"/>
<dbReference type="CDD" id="cd03801">
    <property type="entry name" value="GT4_PimA-like"/>
    <property type="match status" value="1"/>
</dbReference>
<accession>M0C7E8</accession>
<protein>
    <submittedName>
        <fullName evidence="1">LPS glycosyltransferase, putative</fullName>
    </submittedName>
</protein>
<dbReference type="EMBL" id="AOIS01000031">
    <property type="protein sequence ID" value="ELZ19150.1"/>
    <property type="molecule type" value="Genomic_DNA"/>
</dbReference>
<dbReference type="SUPFAM" id="SSF53756">
    <property type="entry name" value="UDP-Glycosyltransferase/glycogen phosphorylase"/>
    <property type="match status" value="1"/>
</dbReference>
<dbReference type="Proteomes" id="UP000011657">
    <property type="component" value="Unassembled WGS sequence"/>
</dbReference>
<dbReference type="Gene3D" id="3.40.50.2000">
    <property type="entry name" value="Glycogen Phosphorylase B"/>
    <property type="match status" value="2"/>
</dbReference>
<evidence type="ECO:0000313" key="2">
    <source>
        <dbReference type="Proteomes" id="UP000011657"/>
    </source>
</evidence>
<sequence>MPSRQHSGVEMVTAGPDIPPPVFLYYDPHPVHEKMASYLDAEMVQCETDGAFARIRAGRSHDFGNRPVILEGGVPLVEGAALKLLGSSGPVIALGADSTYHDIRNPMTGRTATSRLAHRFAQRFVDGTLAVSERIATIAAELTNEPTRVTHPFVEANRYEELRSLDPSLDGTRILCLGKYRRKNGQDVLVDALSNVGLDCTVDFVGPDTEQIEGPEAVNTHGFVSEAKLVDLFESAALMVFPAPAGAFPVATLEALCAGLPVVTTPGVGTATLVRGVHGRFVADADPTAIAVAIDWYFSLSENKREQFSTLASGYGAGFNEASGLKAFAYEYGNLLADIGYV</sequence>
<dbReference type="eggNOG" id="arCOG06114">
    <property type="taxonomic scope" value="Archaea"/>
</dbReference>
<keyword evidence="2" id="KW-1185">Reference proteome</keyword>
<name>M0C7E8_9EURY</name>
<dbReference type="PANTHER" id="PTHR12526">
    <property type="entry name" value="GLYCOSYLTRANSFERASE"/>
    <property type="match status" value="1"/>
</dbReference>
<keyword evidence="1" id="KW-0808">Transferase</keyword>
<dbReference type="AlphaFoldDB" id="M0C7E8"/>
<dbReference type="GO" id="GO:0016740">
    <property type="term" value="F:transferase activity"/>
    <property type="evidence" value="ECO:0007669"/>
    <property type="project" value="UniProtKB-KW"/>
</dbReference>
<evidence type="ECO:0000313" key="1">
    <source>
        <dbReference type="EMBL" id="ELZ19150.1"/>
    </source>
</evidence>